<feature type="compositionally biased region" description="Gly residues" evidence="1">
    <location>
        <begin position="404"/>
        <end position="416"/>
    </location>
</feature>
<dbReference type="VEuPathDB" id="FungiDB:SeMB42_g00830"/>
<reference evidence="3 4" key="1">
    <citation type="journal article" date="2019" name="Sci. Rep.">
        <title>Comparative genomics of chytrid fungi reveal insights into the obligate biotrophic and pathogenic lifestyle of Synchytrium endobioticum.</title>
        <authorList>
            <person name="van de Vossenberg B.T.L.H."/>
            <person name="Warris S."/>
            <person name="Nguyen H.D.T."/>
            <person name="van Gent-Pelzer M.P.E."/>
            <person name="Joly D.L."/>
            <person name="van de Geest H.C."/>
            <person name="Bonants P.J.M."/>
            <person name="Smith D.S."/>
            <person name="Levesque C.A."/>
            <person name="van der Lee T.A.J."/>
        </authorList>
    </citation>
    <scope>NUCLEOTIDE SEQUENCE [LARGE SCALE GENOMIC DNA]</scope>
    <source>
        <strain evidence="3 4">LEV6574</strain>
    </source>
</reference>
<feature type="compositionally biased region" description="Low complexity" evidence="1">
    <location>
        <begin position="384"/>
        <end position="394"/>
    </location>
</feature>
<evidence type="ECO:0000256" key="2">
    <source>
        <dbReference type="SAM" id="SignalP"/>
    </source>
</evidence>
<accession>A0A507D2V5</accession>
<feature type="signal peptide" evidence="2">
    <location>
        <begin position="1"/>
        <end position="17"/>
    </location>
</feature>
<evidence type="ECO:0000256" key="1">
    <source>
        <dbReference type="SAM" id="MobiDB-lite"/>
    </source>
</evidence>
<organism evidence="3 4">
    <name type="scientific">Synchytrium endobioticum</name>
    <dbReference type="NCBI Taxonomy" id="286115"/>
    <lineage>
        <taxon>Eukaryota</taxon>
        <taxon>Fungi</taxon>
        <taxon>Fungi incertae sedis</taxon>
        <taxon>Chytridiomycota</taxon>
        <taxon>Chytridiomycota incertae sedis</taxon>
        <taxon>Chytridiomycetes</taxon>
        <taxon>Synchytriales</taxon>
        <taxon>Synchytriaceae</taxon>
        <taxon>Synchytrium</taxon>
    </lineage>
</organism>
<protein>
    <submittedName>
        <fullName evidence="3">Uncharacterized protein</fullName>
    </submittedName>
</protein>
<feature type="chain" id="PRO_5021356784" evidence="2">
    <location>
        <begin position="18"/>
        <end position="438"/>
    </location>
</feature>
<proteinExistence type="predicted"/>
<evidence type="ECO:0000313" key="4">
    <source>
        <dbReference type="Proteomes" id="UP000320475"/>
    </source>
</evidence>
<evidence type="ECO:0000313" key="3">
    <source>
        <dbReference type="EMBL" id="TPX45754.1"/>
    </source>
</evidence>
<dbReference type="Proteomes" id="UP000320475">
    <property type="component" value="Unassembled WGS sequence"/>
</dbReference>
<comment type="caution">
    <text evidence="3">The sequence shown here is derived from an EMBL/GenBank/DDBJ whole genome shotgun (WGS) entry which is preliminary data.</text>
</comment>
<sequence length="438" mass="49977">MSKFIFIFLLMLELCHQVVPMNAEKLITLQAEVTALESKIQKVMAGIKKSRRLYDLSYVLYITSGDGVIEFFADHTPDQQVPNLDNSESDKMLTCLWFYVLPPIISNIYKFHDIYYPEAPLEPRTRSELLRRLHTLQDGLKNKLVEYDVHFTLDEVAAEDDGMGFMNCNVDDPYERLDSDIGTAYEVLTMEAMTMLLHVDRNILPVTDYAVKRILHDFGLNDDMEREIGRRARLLTKAELDEIFEALKNTLASVPDSDTSLAYKLVKMHYDSLLSQLETFLVLRRQVVTLDLTNEVATQAFREHVIDFLQETHHRTIITNTDELGKAVYEAIKDGNQKGYVEIGDDLLTDRPLQHMHELVHSHDRLHLYELSMRQKYRKHQPGSSIGSRHSSSSLVGPLDGTLGSSGGHRGGGVGDNGPSSFSSRIDHRSAKRCRYRS</sequence>
<feature type="region of interest" description="Disordered" evidence="1">
    <location>
        <begin position="377"/>
        <end position="438"/>
    </location>
</feature>
<dbReference type="EMBL" id="QEAM01000131">
    <property type="protein sequence ID" value="TPX45754.1"/>
    <property type="molecule type" value="Genomic_DNA"/>
</dbReference>
<name>A0A507D2V5_9FUNG</name>
<dbReference type="AlphaFoldDB" id="A0A507D2V5"/>
<gene>
    <name evidence="3" type="ORF">SeLEV6574_g03686</name>
</gene>
<keyword evidence="2" id="KW-0732">Signal</keyword>